<dbReference type="GO" id="GO:0003993">
    <property type="term" value="F:acid phosphatase activity"/>
    <property type="evidence" value="ECO:0007669"/>
    <property type="project" value="UniProtKB-EC"/>
</dbReference>
<dbReference type="InterPro" id="IPR029033">
    <property type="entry name" value="His_PPase_superfam"/>
</dbReference>
<dbReference type="PANTHER" id="PTHR11567:SF211">
    <property type="entry name" value="PROSTATIC ACID PHOSPHATASE"/>
    <property type="match status" value="1"/>
</dbReference>
<protein>
    <recommendedName>
        <fullName evidence="3">acid phosphatase</fullName>
        <ecNumber evidence="3">3.1.3.2</ecNumber>
    </recommendedName>
</protein>
<organism evidence="9 10">
    <name type="scientific">Cherax quadricarinatus</name>
    <name type="common">Australian red claw crayfish</name>
    <dbReference type="NCBI Taxonomy" id="27406"/>
    <lineage>
        <taxon>Eukaryota</taxon>
        <taxon>Metazoa</taxon>
        <taxon>Ecdysozoa</taxon>
        <taxon>Arthropoda</taxon>
        <taxon>Crustacea</taxon>
        <taxon>Multicrustacea</taxon>
        <taxon>Malacostraca</taxon>
        <taxon>Eumalacostraca</taxon>
        <taxon>Eucarida</taxon>
        <taxon>Decapoda</taxon>
        <taxon>Pleocyemata</taxon>
        <taxon>Astacidea</taxon>
        <taxon>Parastacoidea</taxon>
        <taxon>Parastacidae</taxon>
        <taxon>Cherax</taxon>
    </lineage>
</organism>
<dbReference type="EMBL" id="JARKIK010000001">
    <property type="protein sequence ID" value="KAK8754655.1"/>
    <property type="molecule type" value="Genomic_DNA"/>
</dbReference>
<evidence type="ECO:0000256" key="3">
    <source>
        <dbReference type="ARBA" id="ARBA00012646"/>
    </source>
</evidence>
<evidence type="ECO:0000313" key="10">
    <source>
        <dbReference type="Proteomes" id="UP001445076"/>
    </source>
</evidence>
<dbReference type="InterPro" id="IPR033379">
    <property type="entry name" value="Acid_Pase_AS"/>
</dbReference>
<dbReference type="InterPro" id="IPR000560">
    <property type="entry name" value="His_Pase_clade-2"/>
</dbReference>
<evidence type="ECO:0000256" key="6">
    <source>
        <dbReference type="ARBA" id="ARBA00023157"/>
    </source>
</evidence>
<keyword evidence="6" id="KW-1015">Disulfide bond</keyword>
<dbReference type="CDD" id="cd07061">
    <property type="entry name" value="HP_HAP_like"/>
    <property type="match status" value="1"/>
</dbReference>
<dbReference type="PANTHER" id="PTHR11567">
    <property type="entry name" value="ACID PHOSPHATASE-RELATED"/>
    <property type="match status" value="1"/>
</dbReference>
<gene>
    <name evidence="9" type="ORF">OTU49_017102</name>
</gene>
<comment type="caution">
    <text evidence="9">The sequence shown here is derived from an EMBL/GenBank/DDBJ whole genome shotgun (WGS) entry which is preliminary data.</text>
</comment>
<dbReference type="Gene3D" id="3.40.50.1240">
    <property type="entry name" value="Phosphoglycerate mutase-like"/>
    <property type="match status" value="1"/>
</dbReference>
<dbReference type="SUPFAM" id="SSF53254">
    <property type="entry name" value="Phosphoglycerate mutase-like"/>
    <property type="match status" value="1"/>
</dbReference>
<dbReference type="EC" id="3.1.3.2" evidence="3"/>
<evidence type="ECO:0000313" key="9">
    <source>
        <dbReference type="EMBL" id="KAK8754655.1"/>
    </source>
</evidence>
<feature type="signal peptide" evidence="8">
    <location>
        <begin position="1"/>
        <end position="22"/>
    </location>
</feature>
<dbReference type="InterPro" id="IPR050645">
    <property type="entry name" value="Histidine_acid_phosphatase"/>
</dbReference>
<evidence type="ECO:0000256" key="2">
    <source>
        <dbReference type="ARBA" id="ARBA00005375"/>
    </source>
</evidence>
<reference evidence="9 10" key="1">
    <citation type="journal article" date="2024" name="BMC Genomics">
        <title>Genome assembly of redclaw crayfish (Cherax quadricarinatus) provides insights into its immune adaptation and hypoxia tolerance.</title>
        <authorList>
            <person name="Liu Z."/>
            <person name="Zheng J."/>
            <person name="Li H."/>
            <person name="Fang K."/>
            <person name="Wang S."/>
            <person name="He J."/>
            <person name="Zhou D."/>
            <person name="Weng S."/>
            <person name="Chi M."/>
            <person name="Gu Z."/>
            <person name="He J."/>
            <person name="Li F."/>
            <person name="Wang M."/>
        </authorList>
    </citation>
    <scope>NUCLEOTIDE SEQUENCE [LARGE SCALE GENOMIC DNA]</scope>
    <source>
        <strain evidence="9">ZL_2023a</strain>
    </source>
</reference>
<accession>A0AAW0YH91</accession>
<name>A0AAW0YH91_CHEQU</name>
<evidence type="ECO:0000256" key="8">
    <source>
        <dbReference type="SAM" id="SignalP"/>
    </source>
</evidence>
<sequence>MTLPYTLYSLSTFLTYLVVHSGATTQYNGTLELVHLMYRHGDRAPINLYANDPHKDPSLWPNGLSQLTERGKARHYALGKWLRNRYRGFVNEKWIAQEVYVRSTDVDRTLMSAAVNLAAFYKLNDPKDFFEKDLPWSPAPIHTAPLSTDHLLDVDESCPRITEELDKQNDLPAVKKVIDANKDLFHYVSQMSGDNISTIVSADYLYDTLYIESLYNLTLPNWTHGVLHHLKLVSDFSFQIVAMSKELKRLRASPIIKEIGEHMQQKVQGKLSQQKMYVYSAHDTTIAILLVGLGVFNNVAPPYATTVIIELHKIGKERFVKMLLRNDTNIIEPPHELVLPGCTALCPLDDWLVITGTIIPKDWESECKSLKHGASFTMSQAMLT</sequence>
<keyword evidence="4 8" id="KW-0732">Signal</keyword>
<comment type="similarity">
    <text evidence="2">Belongs to the histidine acid phosphatase family.</text>
</comment>
<evidence type="ECO:0000256" key="4">
    <source>
        <dbReference type="ARBA" id="ARBA00022729"/>
    </source>
</evidence>
<evidence type="ECO:0000256" key="5">
    <source>
        <dbReference type="ARBA" id="ARBA00022801"/>
    </source>
</evidence>
<dbReference type="Pfam" id="PF00328">
    <property type="entry name" value="His_Phos_2"/>
    <property type="match status" value="1"/>
</dbReference>
<keyword evidence="10" id="KW-1185">Reference proteome</keyword>
<comment type="catalytic activity">
    <reaction evidence="1">
        <text>a phosphate monoester + H2O = an alcohol + phosphate</text>
        <dbReference type="Rhea" id="RHEA:15017"/>
        <dbReference type="ChEBI" id="CHEBI:15377"/>
        <dbReference type="ChEBI" id="CHEBI:30879"/>
        <dbReference type="ChEBI" id="CHEBI:43474"/>
        <dbReference type="ChEBI" id="CHEBI:67140"/>
        <dbReference type="EC" id="3.1.3.2"/>
    </reaction>
</comment>
<dbReference type="AlphaFoldDB" id="A0AAW0YH91"/>
<keyword evidence="7" id="KW-0325">Glycoprotein</keyword>
<evidence type="ECO:0000256" key="1">
    <source>
        <dbReference type="ARBA" id="ARBA00000032"/>
    </source>
</evidence>
<keyword evidence="5" id="KW-0378">Hydrolase</keyword>
<feature type="non-terminal residue" evidence="9">
    <location>
        <position position="384"/>
    </location>
</feature>
<feature type="chain" id="PRO_5043463491" description="acid phosphatase" evidence="8">
    <location>
        <begin position="23"/>
        <end position="384"/>
    </location>
</feature>
<dbReference type="PROSITE" id="PS00616">
    <property type="entry name" value="HIS_ACID_PHOSPHAT_1"/>
    <property type="match status" value="1"/>
</dbReference>
<evidence type="ECO:0000256" key="7">
    <source>
        <dbReference type="ARBA" id="ARBA00023180"/>
    </source>
</evidence>
<dbReference type="Proteomes" id="UP001445076">
    <property type="component" value="Unassembled WGS sequence"/>
</dbReference>
<proteinExistence type="inferred from homology"/>